<keyword evidence="2" id="KW-1185">Reference proteome</keyword>
<evidence type="ECO:0000313" key="2">
    <source>
        <dbReference type="Proteomes" id="UP000094147"/>
    </source>
</evidence>
<dbReference type="SUPFAM" id="SSF56954">
    <property type="entry name" value="Outer membrane efflux proteins (OEP)"/>
    <property type="match status" value="1"/>
</dbReference>
<dbReference type="STRING" id="1144748.KS2013_1235"/>
<reference evidence="2" key="1">
    <citation type="submission" date="2015-08" db="EMBL/GenBank/DDBJ databases">
        <authorList>
            <person name="Kim K.M."/>
        </authorList>
    </citation>
    <scope>NUCLEOTIDE SEQUENCE [LARGE SCALE GENOMIC DNA]</scope>
    <source>
        <strain evidence="2">KCTC 23892</strain>
    </source>
</reference>
<proteinExistence type="predicted"/>
<dbReference type="KEGG" id="ksd:KS2013_1235"/>
<organism evidence="1 2">
    <name type="scientific">Kangiella sediminilitoris</name>
    <dbReference type="NCBI Taxonomy" id="1144748"/>
    <lineage>
        <taxon>Bacteria</taxon>
        <taxon>Pseudomonadati</taxon>
        <taxon>Pseudomonadota</taxon>
        <taxon>Gammaproteobacteria</taxon>
        <taxon>Kangiellales</taxon>
        <taxon>Kangiellaceae</taxon>
        <taxon>Kangiella</taxon>
    </lineage>
</organism>
<protein>
    <submittedName>
        <fullName evidence="1">Uncharacterized protein</fullName>
    </submittedName>
</protein>
<dbReference type="Proteomes" id="UP000094147">
    <property type="component" value="Chromosome"/>
</dbReference>
<dbReference type="OrthoDB" id="9770517at2"/>
<accession>A0A1B3BAY0</accession>
<dbReference type="EMBL" id="CP012418">
    <property type="protein sequence ID" value="AOE49953.1"/>
    <property type="molecule type" value="Genomic_DNA"/>
</dbReference>
<gene>
    <name evidence="1" type="ORF">KS2013_1235</name>
</gene>
<sequence length="109" mass="12506">MFSLNSKIRSGNNPLFLGVVILLCASCASYNSYNLPDQDEVSFSPSGQYPIYYKWWRYLEDENLNTHIEPALENNFTLAAALEHLNMARTITWREAFEQIELGYFNGAS</sequence>
<dbReference type="AlphaFoldDB" id="A0A1B3BAY0"/>
<name>A0A1B3BAY0_9GAMM</name>
<dbReference type="RefSeq" id="WP_068991252.1">
    <property type="nucleotide sequence ID" value="NZ_CP012418.1"/>
</dbReference>
<dbReference type="Gene3D" id="1.20.1600.10">
    <property type="entry name" value="Outer membrane efflux proteins (OEP)"/>
    <property type="match status" value="1"/>
</dbReference>
<evidence type="ECO:0000313" key="1">
    <source>
        <dbReference type="EMBL" id="AOE49953.1"/>
    </source>
</evidence>